<organism evidence="2 3">
    <name type="scientific">Halovenus rubra</name>
    <dbReference type="NCBI Taxonomy" id="869890"/>
    <lineage>
        <taxon>Archaea</taxon>
        <taxon>Methanobacteriati</taxon>
        <taxon>Methanobacteriota</taxon>
        <taxon>Stenosarchaea group</taxon>
        <taxon>Halobacteria</taxon>
        <taxon>Halobacteriales</taxon>
        <taxon>Haloarculaceae</taxon>
        <taxon>Halovenus</taxon>
    </lineage>
</organism>
<dbReference type="PANTHER" id="PTHR43157:SF31">
    <property type="entry name" value="PHOSPHATIDYLINOSITOL-GLYCAN BIOSYNTHESIS CLASS F PROTEIN"/>
    <property type="match status" value="1"/>
</dbReference>
<evidence type="ECO:0000313" key="2">
    <source>
        <dbReference type="EMBL" id="MFC7127644.1"/>
    </source>
</evidence>
<dbReference type="AlphaFoldDB" id="A0ABD5XAM5"/>
<dbReference type="SUPFAM" id="SSF51735">
    <property type="entry name" value="NAD(P)-binding Rossmann-fold domains"/>
    <property type="match status" value="1"/>
</dbReference>
<comment type="caution">
    <text evidence="2">The sequence shown here is derived from an EMBL/GenBank/DDBJ whole genome shotgun (WGS) entry which is preliminary data.</text>
</comment>
<dbReference type="Proteomes" id="UP001596414">
    <property type="component" value="Unassembled WGS sequence"/>
</dbReference>
<name>A0ABD5XAM5_9EURY</name>
<gene>
    <name evidence="2" type="ORF">ACFQJ7_16745</name>
</gene>
<keyword evidence="1" id="KW-0560">Oxidoreductase</keyword>
<reference evidence="2 3" key="1">
    <citation type="journal article" date="2014" name="Int. J. Syst. Evol. Microbiol.">
        <title>Complete genome sequence of Corynebacterium casei LMG S-19264T (=DSM 44701T), isolated from a smear-ripened cheese.</title>
        <authorList>
            <consortium name="US DOE Joint Genome Institute (JGI-PGF)"/>
            <person name="Walter F."/>
            <person name="Albersmeier A."/>
            <person name="Kalinowski J."/>
            <person name="Ruckert C."/>
        </authorList>
    </citation>
    <scope>NUCLEOTIDE SEQUENCE [LARGE SCALE GENOMIC DNA]</scope>
    <source>
        <strain evidence="2 3">CGMCC 4.7215</strain>
    </source>
</reference>
<evidence type="ECO:0000256" key="1">
    <source>
        <dbReference type="ARBA" id="ARBA00023002"/>
    </source>
</evidence>
<proteinExistence type="predicted"/>
<dbReference type="InterPro" id="IPR002347">
    <property type="entry name" value="SDR_fam"/>
</dbReference>
<protein>
    <submittedName>
        <fullName evidence="2">Oxidoreductase</fullName>
    </submittedName>
</protein>
<sequence length="312" mass="33903">MSTAWGVDEMPDQSGRTVVVTGANSGLGFEATKLFARNGADVVMACRNRERAQTARNDIRAVVNKPSLSVIELDLADLSSVRSFVETFKENHDELHILCNNAGLMAIPRQETVDGFEMQFGVNHLGHFALTGLLLDRLRESSGETRVVTQSSGLHENGAMDFDDLHGKREYDKWDAYGQSKLANLLFAYELDRRLDDAGADVTSVGCHPGYADTDLQRRGPEMMGSRLRLFLVQVANKLVAQSAQQGALPMLYAATASDIAGGEYIGPGGLMDMRGPPAKQASSELSTDEELAARLWEESTEATDVSFGLAN</sequence>
<dbReference type="PRINTS" id="PR00081">
    <property type="entry name" value="GDHRDH"/>
</dbReference>
<dbReference type="NCBIfam" id="NF004846">
    <property type="entry name" value="PRK06197.1"/>
    <property type="match status" value="1"/>
</dbReference>
<evidence type="ECO:0000313" key="3">
    <source>
        <dbReference type="Proteomes" id="UP001596414"/>
    </source>
</evidence>
<dbReference type="PANTHER" id="PTHR43157">
    <property type="entry name" value="PHOSPHATIDYLINOSITOL-GLYCAN BIOSYNTHESIS CLASS F PROTEIN-RELATED"/>
    <property type="match status" value="1"/>
</dbReference>
<dbReference type="EMBL" id="JBHSZQ010000051">
    <property type="protein sequence ID" value="MFC7127644.1"/>
    <property type="molecule type" value="Genomic_DNA"/>
</dbReference>
<dbReference type="CDD" id="cd05327">
    <property type="entry name" value="retinol-DH_like_SDR_c_like"/>
    <property type="match status" value="1"/>
</dbReference>
<dbReference type="Gene3D" id="3.40.50.720">
    <property type="entry name" value="NAD(P)-binding Rossmann-like Domain"/>
    <property type="match status" value="1"/>
</dbReference>
<dbReference type="RefSeq" id="WP_267635709.1">
    <property type="nucleotide sequence ID" value="NZ_JAODIY010000001.1"/>
</dbReference>
<dbReference type="InterPro" id="IPR036291">
    <property type="entry name" value="NAD(P)-bd_dom_sf"/>
</dbReference>
<dbReference type="Pfam" id="PF00106">
    <property type="entry name" value="adh_short"/>
    <property type="match status" value="1"/>
</dbReference>
<dbReference type="GO" id="GO:0016491">
    <property type="term" value="F:oxidoreductase activity"/>
    <property type="evidence" value="ECO:0007669"/>
    <property type="project" value="UniProtKB-KW"/>
</dbReference>
<accession>A0ABD5XAM5</accession>